<evidence type="ECO:0000313" key="2">
    <source>
        <dbReference type="EMBL" id="OGG78808.1"/>
    </source>
</evidence>
<evidence type="ECO:0000256" key="1">
    <source>
        <dbReference type="SAM" id="Phobius"/>
    </source>
</evidence>
<organism evidence="2 3">
    <name type="scientific">Candidatus Kaiserbacteria bacterium RIFCSPLOWO2_02_FULL_55_12</name>
    <dbReference type="NCBI Taxonomy" id="1798522"/>
    <lineage>
        <taxon>Bacteria</taxon>
        <taxon>Candidatus Kaiseribacteriota</taxon>
    </lineage>
</organism>
<dbReference type="Gene3D" id="2.60.40.10">
    <property type="entry name" value="Immunoglobulins"/>
    <property type="match status" value="2"/>
</dbReference>
<accession>A0A1F6EYX6</accession>
<evidence type="ECO:0008006" key="4">
    <source>
        <dbReference type="Google" id="ProtNLM"/>
    </source>
</evidence>
<keyword evidence="1" id="KW-0812">Transmembrane</keyword>
<feature type="transmembrane region" description="Helical" evidence="1">
    <location>
        <begin position="289"/>
        <end position="312"/>
    </location>
</feature>
<proteinExistence type="predicted"/>
<comment type="caution">
    <text evidence="2">The sequence shown here is derived from an EMBL/GenBank/DDBJ whole genome shotgun (WGS) entry which is preliminary data.</text>
</comment>
<evidence type="ECO:0000313" key="3">
    <source>
        <dbReference type="Proteomes" id="UP000178919"/>
    </source>
</evidence>
<keyword evidence="1" id="KW-1133">Transmembrane helix</keyword>
<protein>
    <recommendedName>
        <fullName evidence="4">Bacterial Ig-like domain-containing protein</fullName>
    </recommendedName>
</protein>
<name>A0A1F6EYX6_9BACT</name>
<sequence length="394" mass="43271">MLASSTHPDPSVWYSDAGPLFTWNVPKGVTAIRLLYDTFPVSSPSVLYEDTIDRKQLSGIKDGTYYFHAQFQNANGWGAISHMRFRIDTKSPEPFTIVVVRESSEEHPQALISFETTDATSGIDHYTVVVGNAAPVTVTKSEATKGAYPLPAGEPGQQRVVVKAYDRAGNTATESKLLTIMAIKPPTIEAYSRKLKSGEPFVVSGTTYPGAGVEVTLKDKNGDTTAESTTADASGEFSLAWIQPLNPGAYSFTAMAKSTGGAMSLPTKPLTFAVADTPLSEWGSTVLEYLLVAFTIIAGVAFVIGVGYILWYRLSHLRRRLKHIAVRSGRGVQYDFEHIMDDLHSLAVLLHKTKQKRELTREEDVILEKLKQHLKKMEDDILSRLEQIDDEAGT</sequence>
<dbReference type="AlphaFoldDB" id="A0A1F6EYX6"/>
<gene>
    <name evidence="2" type="ORF">A3J11_02225</name>
</gene>
<reference evidence="2 3" key="1">
    <citation type="journal article" date="2016" name="Nat. Commun.">
        <title>Thousands of microbial genomes shed light on interconnected biogeochemical processes in an aquifer system.</title>
        <authorList>
            <person name="Anantharaman K."/>
            <person name="Brown C.T."/>
            <person name="Hug L.A."/>
            <person name="Sharon I."/>
            <person name="Castelle C.J."/>
            <person name="Probst A.J."/>
            <person name="Thomas B.C."/>
            <person name="Singh A."/>
            <person name="Wilkins M.J."/>
            <person name="Karaoz U."/>
            <person name="Brodie E.L."/>
            <person name="Williams K.H."/>
            <person name="Hubbard S.S."/>
            <person name="Banfield J.F."/>
        </authorList>
    </citation>
    <scope>NUCLEOTIDE SEQUENCE [LARGE SCALE GENOMIC DNA]</scope>
</reference>
<dbReference type="InterPro" id="IPR013783">
    <property type="entry name" value="Ig-like_fold"/>
</dbReference>
<dbReference type="Proteomes" id="UP000178919">
    <property type="component" value="Unassembled WGS sequence"/>
</dbReference>
<dbReference type="EMBL" id="MFMJ01000047">
    <property type="protein sequence ID" value="OGG78808.1"/>
    <property type="molecule type" value="Genomic_DNA"/>
</dbReference>
<keyword evidence="1" id="KW-0472">Membrane</keyword>